<dbReference type="InterPro" id="IPR004360">
    <property type="entry name" value="Glyas_Fos-R_dOase_dom"/>
</dbReference>
<dbReference type="KEGG" id="brv:CFK39_11405"/>
<dbReference type="AlphaFoldDB" id="A0A220UDW1"/>
<dbReference type="Proteomes" id="UP000198398">
    <property type="component" value="Chromosome"/>
</dbReference>
<gene>
    <name evidence="2" type="ORF">CFK39_11405</name>
</gene>
<dbReference type="OrthoDB" id="9794917at2"/>
<dbReference type="GO" id="GO:0016829">
    <property type="term" value="F:lyase activity"/>
    <property type="evidence" value="ECO:0007669"/>
    <property type="project" value="UniProtKB-KW"/>
</dbReference>
<reference evidence="3" key="1">
    <citation type="submission" date="2017-07" db="EMBL/GenBank/DDBJ databases">
        <title>Brachybacterium sp. VR2415.</title>
        <authorList>
            <person name="Tak E.J."/>
            <person name="Bae J.-W."/>
        </authorList>
    </citation>
    <scope>NUCLEOTIDE SEQUENCE [LARGE SCALE GENOMIC DNA]</scope>
    <source>
        <strain evidence="3">VR2415</strain>
    </source>
</reference>
<keyword evidence="3" id="KW-1185">Reference proteome</keyword>
<dbReference type="SUPFAM" id="SSF54593">
    <property type="entry name" value="Glyoxalase/Bleomycin resistance protein/Dihydroxybiphenyl dioxygenase"/>
    <property type="match status" value="1"/>
</dbReference>
<keyword evidence="2" id="KW-0456">Lyase</keyword>
<protein>
    <submittedName>
        <fullName evidence="2">Lactoylglutathione lyase</fullName>
    </submittedName>
</protein>
<evidence type="ECO:0000313" key="3">
    <source>
        <dbReference type="Proteomes" id="UP000198398"/>
    </source>
</evidence>
<dbReference type="Gene3D" id="3.10.180.10">
    <property type="entry name" value="2,3-Dihydroxybiphenyl 1,2-Dioxygenase, domain 1"/>
    <property type="match status" value="1"/>
</dbReference>
<name>A0A220UDW1_9MICO</name>
<accession>A0A220UDW1</accession>
<dbReference type="InterPro" id="IPR029068">
    <property type="entry name" value="Glyas_Bleomycin-R_OHBP_Dase"/>
</dbReference>
<dbReference type="PROSITE" id="PS51819">
    <property type="entry name" value="VOC"/>
    <property type="match status" value="1"/>
</dbReference>
<feature type="domain" description="VOC" evidence="1">
    <location>
        <begin position="4"/>
        <end position="120"/>
    </location>
</feature>
<dbReference type="InterPro" id="IPR037523">
    <property type="entry name" value="VOC_core"/>
</dbReference>
<dbReference type="RefSeq" id="WP_089065568.1">
    <property type="nucleotide sequence ID" value="NZ_CP022316.1"/>
</dbReference>
<evidence type="ECO:0000313" key="2">
    <source>
        <dbReference type="EMBL" id="ASK66327.1"/>
    </source>
</evidence>
<dbReference type="PANTHER" id="PTHR36437">
    <property type="entry name" value="GLYOXALASE/BLEOMYCIN RESISTANCE PROTEIN/DIOXYGENASE"/>
    <property type="match status" value="1"/>
</dbReference>
<dbReference type="PANTHER" id="PTHR36437:SF2">
    <property type="entry name" value="GLYOXALASE_BLEOMYCIN RESISTANCE PROTEIN_DIOXYGENASE"/>
    <property type="match status" value="1"/>
</dbReference>
<proteinExistence type="predicted"/>
<organism evidence="2 3">
    <name type="scientific">Brachybacterium avium</name>
    <dbReference type="NCBI Taxonomy" id="2017485"/>
    <lineage>
        <taxon>Bacteria</taxon>
        <taxon>Bacillati</taxon>
        <taxon>Actinomycetota</taxon>
        <taxon>Actinomycetes</taxon>
        <taxon>Micrococcales</taxon>
        <taxon>Dermabacteraceae</taxon>
        <taxon>Brachybacterium</taxon>
    </lineage>
</organism>
<dbReference type="Pfam" id="PF00903">
    <property type="entry name" value="Glyoxalase"/>
    <property type="match status" value="1"/>
</dbReference>
<dbReference type="EMBL" id="CP022316">
    <property type="protein sequence ID" value="ASK66327.1"/>
    <property type="molecule type" value="Genomic_DNA"/>
</dbReference>
<evidence type="ECO:0000259" key="1">
    <source>
        <dbReference type="PROSITE" id="PS51819"/>
    </source>
</evidence>
<sequence length="123" mass="13438">MITSVASAILYVSNQDTALEFYRDTLGFEVIMDAEMNEGSRWLEVKPSGAQTSIVLAAAEAFDKRPGEGAFLTFAADDVAVTVEQLRARGATTSDVTYEPWGTYATVEAPDGHKLQFNERPQN</sequence>